<dbReference type="InterPro" id="IPR045584">
    <property type="entry name" value="Pilin-like"/>
</dbReference>
<dbReference type="NCBIfam" id="NF007800">
    <property type="entry name" value="PRK10506.1"/>
    <property type="match status" value="1"/>
</dbReference>
<dbReference type="PANTHER" id="PTHR39583">
    <property type="entry name" value="TYPE II SECRETION SYSTEM PROTEIN J-RELATED"/>
    <property type="match status" value="1"/>
</dbReference>
<evidence type="ECO:0000256" key="2">
    <source>
        <dbReference type="ARBA" id="ARBA00022481"/>
    </source>
</evidence>
<evidence type="ECO:0000313" key="8">
    <source>
        <dbReference type="Proteomes" id="UP000255382"/>
    </source>
</evidence>
<dbReference type="PANTHER" id="PTHR39583:SF3">
    <property type="entry name" value="PREPILIN PEPTIDASE-DEPENDENT PROTEIN B"/>
    <property type="match status" value="1"/>
</dbReference>
<evidence type="ECO:0000313" key="7">
    <source>
        <dbReference type="EMBL" id="STU60905.1"/>
    </source>
</evidence>
<evidence type="ECO:0000256" key="4">
    <source>
        <dbReference type="ARBA" id="ARBA00022989"/>
    </source>
</evidence>
<name>A0A377Z4Y4_KLEPO</name>
<proteinExistence type="predicted"/>
<evidence type="ECO:0000256" key="5">
    <source>
        <dbReference type="ARBA" id="ARBA00023136"/>
    </source>
</evidence>
<feature type="transmembrane region" description="Helical" evidence="6">
    <location>
        <begin position="194"/>
        <end position="213"/>
    </location>
</feature>
<dbReference type="Pfam" id="PF07963">
    <property type="entry name" value="N_methyl"/>
    <property type="match status" value="2"/>
</dbReference>
<dbReference type="EMBL" id="UGLZ01000004">
    <property type="protein sequence ID" value="STU60905.1"/>
    <property type="molecule type" value="Genomic_DNA"/>
</dbReference>
<keyword evidence="4 6" id="KW-1133">Transmembrane helix</keyword>
<dbReference type="InterPro" id="IPR051621">
    <property type="entry name" value="T2SS_protein_J"/>
</dbReference>
<dbReference type="SUPFAM" id="SSF54523">
    <property type="entry name" value="Pili subunits"/>
    <property type="match status" value="1"/>
</dbReference>
<reference evidence="7 8" key="1">
    <citation type="submission" date="2018-06" db="EMBL/GenBank/DDBJ databases">
        <authorList>
            <consortium name="Pathogen Informatics"/>
            <person name="Doyle S."/>
        </authorList>
    </citation>
    <scope>NUCLEOTIDE SEQUENCE [LARGE SCALE GENOMIC DNA]</scope>
    <source>
        <strain evidence="7 8">NCTC5050</strain>
    </source>
</reference>
<keyword evidence="3 6" id="KW-0812">Transmembrane</keyword>
<keyword evidence="8" id="KW-1185">Reference proteome</keyword>
<evidence type="ECO:0000256" key="6">
    <source>
        <dbReference type="SAM" id="Phobius"/>
    </source>
</evidence>
<gene>
    <name evidence="7" type="ORF">NCTC5050_00697</name>
</gene>
<keyword evidence="5 6" id="KW-0472">Membrane</keyword>
<dbReference type="AlphaFoldDB" id="A0A377Z4Y4"/>
<organism evidence="7 8">
    <name type="scientific">Klebsiella pneumoniae subsp. ozaenae</name>
    <dbReference type="NCBI Taxonomy" id="574"/>
    <lineage>
        <taxon>Bacteria</taxon>
        <taxon>Pseudomonadati</taxon>
        <taxon>Pseudomonadota</taxon>
        <taxon>Gammaproteobacteria</taxon>
        <taxon>Enterobacterales</taxon>
        <taxon>Enterobacteriaceae</taxon>
        <taxon>Klebsiella/Raoultella group</taxon>
        <taxon>Klebsiella</taxon>
        <taxon>Klebsiella pneumoniae complex</taxon>
    </lineage>
</organism>
<evidence type="ECO:0000256" key="3">
    <source>
        <dbReference type="ARBA" id="ARBA00022692"/>
    </source>
</evidence>
<sequence length="260" mass="29017">MQSFFAYLAGKAIFRRRARANRRGILDAMNREHGYTLMETLVTLTLMMILSVGGLYGWQRWQQQQRLWQTAVQVRDFLLFLRDDANAYNRDRVLRVGQDEVGWCLSAEGEGPDCASGTSFTLRPRWPGITLAGVTPGLGFYGLRSTAWAGNLRLQSAAGSWSIVISHWGRIRLCRSDSAGGCQWSRRGFSLAEALIAMAIGSLLLMGACRFLPALQRHILRQGEQLALENELWQRVHAVGKHLQRGPGTAGDRAAEPGWS</sequence>
<comment type="subcellular location">
    <subcellularLocation>
        <location evidence="1">Membrane</location>
        <topology evidence="1">Single-pass membrane protein</topology>
    </subcellularLocation>
</comment>
<keyword evidence="2" id="KW-0488">Methylation</keyword>
<evidence type="ECO:0000256" key="1">
    <source>
        <dbReference type="ARBA" id="ARBA00004167"/>
    </source>
</evidence>
<dbReference type="Proteomes" id="UP000255382">
    <property type="component" value="Unassembled WGS sequence"/>
</dbReference>
<protein>
    <submittedName>
        <fullName evidence="7">Prepilin peptidase-dependent protein A</fullName>
    </submittedName>
</protein>
<dbReference type="GO" id="GO:0016020">
    <property type="term" value="C:membrane"/>
    <property type="evidence" value="ECO:0007669"/>
    <property type="project" value="UniProtKB-SubCell"/>
</dbReference>
<dbReference type="GO" id="GO:0015628">
    <property type="term" value="P:protein secretion by the type II secretion system"/>
    <property type="evidence" value="ECO:0007669"/>
    <property type="project" value="TreeGrafter"/>
</dbReference>
<dbReference type="InterPro" id="IPR012902">
    <property type="entry name" value="N_methyl_site"/>
</dbReference>
<feature type="transmembrane region" description="Helical" evidence="6">
    <location>
        <begin position="35"/>
        <end position="58"/>
    </location>
</feature>
<accession>A0A377Z4Y4</accession>
<dbReference type="NCBIfam" id="TIGR02532">
    <property type="entry name" value="IV_pilin_GFxxxE"/>
    <property type="match status" value="1"/>
</dbReference>